<evidence type="ECO:0000313" key="4">
    <source>
        <dbReference type="Proteomes" id="UP000664417"/>
    </source>
</evidence>
<feature type="signal peptide" evidence="1">
    <location>
        <begin position="1"/>
        <end position="23"/>
    </location>
</feature>
<sequence length="636" mass="70650">MTFVCLKQGLCFLLLGVLSLSFAQNPTENFRQLATFDVGTFSLGATPLSFEITERRRDNRYEVVRGIVTEPGGVTVIELRNLTAVLDHETETLVGLLDLYTRSVSIDETGARRTNTKNKRGRPAEVCVAPHESHDASARTNKHPDILPVLPERDGSGRAIVDVLVGFSDRAAETVGDIEREALFQVETVNTSLLNSGVEDIFLRVVGAATHPANPGIIVEALNDGREWFAEEIEALAPDLIALMQMPTDAPGSAGGYAPVGGDISVNGVIWPTVLRHEIGHNVGASHCRDDNTSGYNFGYQPGYSFDAGTAMCGNSISIYSTPTVADNEGRLFGVEDAQDVTRVWRERIGFLSGRRSHRVPFEGEIIWPQHVEAEDYESAFDFTPGNLFGEYRGGDVDIRAYAFEEGYFVDWIMGGEYMTYPIASHEQTAATVTLRVASRHSWGNVYLAADGVILTRLAIPNTRGGWREVSTEIDLPAGTESLTVLADFGWFAFDWIRCERESLPTVSAPFHIENEWITGGFLSTVEGKVTYSRSGGEYSVWVLERAAAEPTIRLRHPDDREQYLQFDGERLSFGPLGAELEHADWLWEYHGLGTIWLRPVIDPNKTLNYERQIPEVSESEAGWWSARWWLRPINP</sequence>
<evidence type="ECO:0000313" key="3">
    <source>
        <dbReference type="EMBL" id="MBO1322691.1"/>
    </source>
</evidence>
<dbReference type="InterPro" id="IPR005084">
    <property type="entry name" value="CBM6"/>
</dbReference>
<organism evidence="3 4">
    <name type="scientific">Acanthopleuribacter pedis</name>
    <dbReference type="NCBI Taxonomy" id="442870"/>
    <lineage>
        <taxon>Bacteria</taxon>
        <taxon>Pseudomonadati</taxon>
        <taxon>Acidobacteriota</taxon>
        <taxon>Holophagae</taxon>
        <taxon>Acanthopleuribacterales</taxon>
        <taxon>Acanthopleuribacteraceae</taxon>
        <taxon>Acanthopleuribacter</taxon>
    </lineage>
</organism>
<reference evidence="3" key="1">
    <citation type="submission" date="2021-03" db="EMBL/GenBank/DDBJ databases">
        <authorList>
            <person name="Wang G."/>
        </authorList>
    </citation>
    <scope>NUCLEOTIDE SEQUENCE</scope>
    <source>
        <strain evidence="3">KCTC 12899</strain>
    </source>
</reference>
<dbReference type="CDD" id="cd04080">
    <property type="entry name" value="CBM6_cellulase-like"/>
    <property type="match status" value="1"/>
</dbReference>
<evidence type="ECO:0000256" key="1">
    <source>
        <dbReference type="SAM" id="SignalP"/>
    </source>
</evidence>
<keyword evidence="4" id="KW-1185">Reference proteome</keyword>
<feature type="domain" description="CBM6" evidence="2">
    <location>
        <begin position="370"/>
        <end position="500"/>
    </location>
</feature>
<dbReference type="Gene3D" id="2.80.10.50">
    <property type="match status" value="1"/>
</dbReference>
<dbReference type="GO" id="GO:0030246">
    <property type="term" value="F:carbohydrate binding"/>
    <property type="evidence" value="ECO:0007669"/>
    <property type="project" value="InterPro"/>
</dbReference>
<dbReference type="CDD" id="cd23432">
    <property type="entry name" value="beta-trefoil_Ricin_EndoBetaGal-like"/>
    <property type="match status" value="1"/>
</dbReference>
<protein>
    <submittedName>
        <fullName evidence="3">Carbohydrate-binding protein</fullName>
    </submittedName>
</protein>
<dbReference type="AlphaFoldDB" id="A0A8J7QKH9"/>
<dbReference type="InterPro" id="IPR008979">
    <property type="entry name" value="Galactose-bd-like_sf"/>
</dbReference>
<dbReference type="Gene3D" id="2.60.120.260">
    <property type="entry name" value="Galactose-binding domain-like"/>
    <property type="match status" value="1"/>
</dbReference>
<dbReference type="PROSITE" id="PS51175">
    <property type="entry name" value="CBM6"/>
    <property type="match status" value="1"/>
</dbReference>
<proteinExistence type="predicted"/>
<dbReference type="SUPFAM" id="SSF55486">
    <property type="entry name" value="Metalloproteases ('zincins'), catalytic domain"/>
    <property type="match status" value="1"/>
</dbReference>
<dbReference type="EMBL" id="JAFREP010000041">
    <property type="protein sequence ID" value="MBO1322691.1"/>
    <property type="molecule type" value="Genomic_DNA"/>
</dbReference>
<dbReference type="Pfam" id="PF13583">
    <property type="entry name" value="Reprolysin_4"/>
    <property type="match status" value="1"/>
</dbReference>
<feature type="chain" id="PRO_5035183693" evidence="1">
    <location>
        <begin position="24"/>
        <end position="636"/>
    </location>
</feature>
<name>A0A8J7QKH9_9BACT</name>
<dbReference type="SUPFAM" id="SSF49785">
    <property type="entry name" value="Galactose-binding domain-like"/>
    <property type="match status" value="1"/>
</dbReference>
<comment type="caution">
    <text evidence="3">The sequence shown here is derived from an EMBL/GenBank/DDBJ whole genome shotgun (WGS) entry which is preliminary data.</text>
</comment>
<evidence type="ECO:0000259" key="2">
    <source>
        <dbReference type="PROSITE" id="PS51175"/>
    </source>
</evidence>
<accession>A0A8J7QKH9</accession>
<dbReference type="Pfam" id="PF03422">
    <property type="entry name" value="CBM_6"/>
    <property type="match status" value="1"/>
</dbReference>
<dbReference type="Proteomes" id="UP000664417">
    <property type="component" value="Unassembled WGS sequence"/>
</dbReference>
<gene>
    <name evidence="3" type="ORF">J3U88_29725</name>
</gene>
<keyword evidence="1" id="KW-0732">Signal</keyword>
<dbReference type="RefSeq" id="WP_207862664.1">
    <property type="nucleotide sequence ID" value="NZ_JAFREP010000041.1"/>
</dbReference>